<dbReference type="Proteomes" id="UP000320806">
    <property type="component" value="Unassembled WGS sequence"/>
</dbReference>
<feature type="transmembrane region" description="Helical" evidence="1">
    <location>
        <begin position="189"/>
        <end position="208"/>
    </location>
</feature>
<feature type="transmembrane region" description="Helical" evidence="1">
    <location>
        <begin position="310"/>
        <end position="329"/>
    </location>
</feature>
<dbReference type="RefSeq" id="WP_141928682.1">
    <property type="nucleotide sequence ID" value="NZ_BAABCI010000006.1"/>
</dbReference>
<organism evidence="4 5">
    <name type="scientific">Yimella lutea</name>
    <dbReference type="NCBI Taxonomy" id="587872"/>
    <lineage>
        <taxon>Bacteria</taxon>
        <taxon>Bacillati</taxon>
        <taxon>Actinomycetota</taxon>
        <taxon>Actinomycetes</taxon>
        <taxon>Micrococcales</taxon>
        <taxon>Dermacoccaceae</taxon>
        <taxon>Yimella</taxon>
    </lineage>
</organism>
<sequence length="662" mass="73260">MAGLDVPDVLRRSVALDLEQHGPSYRRAMDGYRGLFVLLVIAYHFGASWLVGGWIGINHFFVFSGFLIGTILIKERYKYGDLDVVRFYLRRARRIVPAMCLLVLAVLVKVAFVDSTPNRSQTAGDAFATLTFWQNWRLIERDDQYFDYFSDPSPLRHVWTLSVEEQFYLFVPWLILGLFAVSRRKAVRVWMLVALAAASAAWTSYLVGPGGGSGSRLYYGTDVRMQALIVGVAGAAMYTAAPGREKFRLPRGITNAIGWIGTIVSLSAFFLLDERSTGAFRYGGLFCFAVLAAFMGISALDTRRLTINRVIGIAPLVHLGQISYGLYLYHWPISLWLRFDSLPALVNGLLQFLLTWVCAVASYRLVELPILMYGLRGSVRRMLRRRVPRATGFVTVAVLAAIAAGLWNSLPQTDSPPWNGQPLDASVRYVAPTTPVRMAVVGDSIPSSLVEGFHRSSYPGLQMTRLATYNGCNPVPVTLAVLDKTIPEDPGCAAWRERWPGQARAAGSDVILAPAGLAFLFPLQIDGRVVQPGSPEAGRLLLRSLDALYGQFKTTGARRLDVVNVPCRVLEPAQLRGRSAELVGREPVPIDTAWANRLIGEWRARHQGDVSVLDLSGQLCPAGEYRRTINGARVYKDSIHFSQPGAELIWSWLAPQVVRVEG</sequence>
<protein>
    <submittedName>
        <fullName evidence="4">Peptidoglycan/LPS O-acetylase OafA/YrhL</fullName>
    </submittedName>
</protein>
<dbReference type="InterPro" id="IPR043968">
    <property type="entry name" value="SGNH"/>
</dbReference>
<evidence type="ECO:0000256" key="1">
    <source>
        <dbReference type="SAM" id="Phobius"/>
    </source>
</evidence>
<dbReference type="PANTHER" id="PTHR23028:SF53">
    <property type="entry name" value="ACYL_TRANSF_3 DOMAIN-CONTAINING PROTEIN"/>
    <property type="match status" value="1"/>
</dbReference>
<feature type="transmembrane region" description="Helical" evidence="1">
    <location>
        <begin position="387"/>
        <end position="407"/>
    </location>
</feature>
<dbReference type="GO" id="GO:0016747">
    <property type="term" value="F:acyltransferase activity, transferring groups other than amino-acyl groups"/>
    <property type="evidence" value="ECO:0007669"/>
    <property type="project" value="InterPro"/>
</dbReference>
<dbReference type="GO" id="GO:0016020">
    <property type="term" value="C:membrane"/>
    <property type="evidence" value="ECO:0007669"/>
    <property type="project" value="TreeGrafter"/>
</dbReference>
<dbReference type="GO" id="GO:0009103">
    <property type="term" value="P:lipopolysaccharide biosynthetic process"/>
    <property type="evidence" value="ECO:0007669"/>
    <property type="project" value="TreeGrafter"/>
</dbReference>
<dbReference type="InterPro" id="IPR002656">
    <property type="entry name" value="Acyl_transf_3_dom"/>
</dbReference>
<dbReference type="PANTHER" id="PTHR23028">
    <property type="entry name" value="ACETYLTRANSFERASE"/>
    <property type="match status" value="1"/>
</dbReference>
<feature type="transmembrane region" description="Helical" evidence="1">
    <location>
        <begin position="166"/>
        <end position="182"/>
    </location>
</feature>
<dbReference type="Pfam" id="PF19040">
    <property type="entry name" value="SGNH"/>
    <property type="match status" value="1"/>
</dbReference>
<keyword evidence="1" id="KW-1133">Transmembrane helix</keyword>
<reference evidence="4 5" key="1">
    <citation type="submission" date="2019-06" db="EMBL/GenBank/DDBJ databases">
        <title>Sequencing the genomes of 1000 actinobacteria strains.</title>
        <authorList>
            <person name="Klenk H.-P."/>
        </authorList>
    </citation>
    <scope>NUCLEOTIDE SEQUENCE [LARGE SCALE GENOMIC DNA]</scope>
    <source>
        <strain evidence="4 5">DSM 19828</strain>
    </source>
</reference>
<feature type="domain" description="SGNH" evidence="3">
    <location>
        <begin position="433"/>
        <end position="649"/>
    </location>
</feature>
<dbReference type="Pfam" id="PF01757">
    <property type="entry name" value="Acyl_transf_3"/>
    <property type="match status" value="1"/>
</dbReference>
<name>A0A542EIB3_9MICO</name>
<gene>
    <name evidence="4" type="ORF">FB459_2472</name>
</gene>
<feature type="domain" description="Acyltransferase 3" evidence="2">
    <location>
        <begin position="28"/>
        <end position="360"/>
    </location>
</feature>
<dbReference type="InterPro" id="IPR050879">
    <property type="entry name" value="Acyltransferase_3"/>
</dbReference>
<feature type="transmembrane region" description="Helical" evidence="1">
    <location>
        <begin position="95"/>
        <end position="112"/>
    </location>
</feature>
<dbReference type="AlphaFoldDB" id="A0A542EIB3"/>
<feature type="transmembrane region" description="Helical" evidence="1">
    <location>
        <begin position="278"/>
        <end position="298"/>
    </location>
</feature>
<feature type="transmembrane region" description="Helical" evidence="1">
    <location>
        <begin position="349"/>
        <end position="366"/>
    </location>
</feature>
<comment type="caution">
    <text evidence="4">The sequence shown here is derived from an EMBL/GenBank/DDBJ whole genome shotgun (WGS) entry which is preliminary data.</text>
</comment>
<keyword evidence="5" id="KW-1185">Reference proteome</keyword>
<feature type="transmembrane region" description="Helical" evidence="1">
    <location>
        <begin position="34"/>
        <end position="51"/>
    </location>
</feature>
<evidence type="ECO:0000313" key="4">
    <source>
        <dbReference type="EMBL" id="TQJ14956.1"/>
    </source>
</evidence>
<keyword evidence="1" id="KW-0472">Membrane</keyword>
<evidence type="ECO:0000313" key="5">
    <source>
        <dbReference type="Proteomes" id="UP000320806"/>
    </source>
</evidence>
<dbReference type="OrthoDB" id="3404679at2"/>
<keyword evidence="1" id="KW-0812">Transmembrane</keyword>
<proteinExistence type="predicted"/>
<feature type="transmembrane region" description="Helical" evidence="1">
    <location>
        <begin position="57"/>
        <end position="74"/>
    </location>
</feature>
<accession>A0A542EIB3</accession>
<feature type="transmembrane region" description="Helical" evidence="1">
    <location>
        <begin position="223"/>
        <end position="241"/>
    </location>
</feature>
<evidence type="ECO:0000259" key="3">
    <source>
        <dbReference type="Pfam" id="PF19040"/>
    </source>
</evidence>
<dbReference type="EMBL" id="VFMO01000001">
    <property type="protein sequence ID" value="TQJ14956.1"/>
    <property type="molecule type" value="Genomic_DNA"/>
</dbReference>
<evidence type="ECO:0000259" key="2">
    <source>
        <dbReference type="Pfam" id="PF01757"/>
    </source>
</evidence>
<feature type="transmembrane region" description="Helical" evidence="1">
    <location>
        <begin position="253"/>
        <end position="272"/>
    </location>
</feature>